<keyword evidence="3" id="KW-0963">Cytoplasm</keyword>
<organism evidence="9 10">
    <name type="scientific">Agromyces mediolanus</name>
    <name type="common">Corynebacterium mediolanum</name>
    <dbReference type="NCBI Taxonomy" id="41986"/>
    <lineage>
        <taxon>Bacteria</taxon>
        <taxon>Bacillati</taxon>
        <taxon>Actinomycetota</taxon>
        <taxon>Actinomycetes</taxon>
        <taxon>Micrococcales</taxon>
        <taxon>Microbacteriaceae</taxon>
        <taxon>Agromyces</taxon>
    </lineage>
</organism>
<dbReference type="CDD" id="cd00501">
    <property type="entry name" value="Peptidase_C15"/>
    <property type="match status" value="1"/>
</dbReference>
<dbReference type="InterPro" id="IPR000816">
    <property type="entry name" value="Peptidase_C15"/>
</dbReference>
<evidence type="ECO:0000256" key="3">
    <source>
        <dbReference type="ARBA" id="ARBA00022490"/>
    </source>
</evidence>
<sequence length="246" mass="26062">MVRWLPARRIRDAKERDVSQPWILITGNGGFGDTAERADLRYPVNPSSELAAELDGETVAGHLLVGRSLAWHRHPAEALAPILDEAATPPAVILSTGVFSGRSTVSIERLAANVQDFQFADDDGYRPAGDPVYADGPTAYLATVPIKAITHAIRERGIPALLSNSASTHGCNAVMYTALHLVAERGLGSRAGFIHLPDTPGHVASLGSNGPSMDLRLQAEAVRIAAAAAVANPGADLDVPANEWEW</sequence>
<reference evidence="9" key="1">
    <citation type="journal article" date="2014" name="Int. J. Syst. Evol. Microbiol.">
        <title>Complete genome sequence of Corynebacterium casei LMG S-19264T (=DSM 44701T), isolated from a smear-ripened cheese.</title>
        <authorList>
            <consortium name="US DOE Joint Genome Institute (JGI-PGF)"/>
            <person name="Walter F."/>
            <person name="Albersmeier A."/>
            <person name="Kalinowski J."/>
            <person name="Ruckert C."/>
        </authorList>
    </citation>
    <scope>NUCLEOTIDE SEQUENCE</scope>
    <source>
        <strain evidence="9">JCM 3346</strain>
    </source>
</reference>
<dbReference type="GO" id="GO:0016920">
    <property type="term" value="F:pyroglutamyl-peptidase activity"/>
    <property type="evidence" value="ECO:0007669"/>
    <property type="project" value="InterPro"/>
</dbReference>
<dbReference type="Gene3D" id="3.40.630.20">
    <property type="entry name" value="Peptidase C15, pyroglutamyl peptidase I-like"/>
    <property type="match status" value="1"/>
</dbReference>
<evidence type="ECO:0000256" key="1">
    <source>
        <dbReference type="ARBA" id="ARBA00006641"/>
    </source>
</evidence>
<protein>
    <recommendedName>
        <fullName evidence="2">Pyrrolidone-carboxylate peptidase</fullName>
    </recommendedName>
    <alternativeName>
        <fullName evidence="7">5-oxoprolyl-peptidase</fullName>
    </alternativeName>
    <alternativeName>
        <fullName evidence="8">Pyroglutamyl-peptidase I</fullName>
    </alternativeName>
</protein>
<proteinExistence type="inferred from homology"/>
<dbReference type="InterPro" id="IPR016125">
    <property type="entry name" value="Peptidase_C15-like"/>
</dbReference>
<evidence type="ECO:0000256" key="4">
    <source>
        <dbReference type="ARBA" id="ARBA00022670"/>
    </source>
</evidence>
<dbReference type="AlphaFoldDB" id="A0A918C8S8"/>
<evidence type="ECO:0000256" key="8">
    <source>
        <dbReference type="ARBA" id="ARBA00031559"/>
    </source>
</evidence>
<name>A0A918C8S8_AGRME</name>
<dbReference type="InterPro" id="IPR036440">
    <property type="entry name" value="Peptidase_C15-like_sf"/>
</dbReference>
<evidence type="ECO:0000313" key="9">
    <source>
        <dbReference type="EMBL" id="GGR12497.1"/>
    </source>
</evidence>
<evidence type="ECO:0000256" key="5">
    <source>
        <dbReference type="ARBA" id="ARBA00022801"/>
    </source>
</evidence>
<dbReference type="SUPFAM" id="SSF53182">
    <property type="entry name" value="Pyrrolidone carboxyl peptidase (pyroglutamate aminopeptidase)"/>
    <property type="match status" value="1"/>
</dbReference>
<dbReference type="Proteomes" id="UP000610303">
    <property type="component" value="Unassembled WGS sequence"/>
</dbReference>
<comment type="caution">
    <text evidence="9">The sequence shown here is derived from an EMBL/GenBank/DDBJ whole genome shotgun (WGS) entry which is preliminary data.</text>
</comment>
<keyword evidence="5" id="KW-0378">Hydrolase</keyword>
<reference evidence="9" key="2">
    <citation type="submission" date="2020-09" db="EMBL/GenBank/DDBJ databases">
        <authorList>
            <person name="Sun Q."/>
            <person name="Ohkuma M."/>
        </authorList>
    </citation>
    <scope>NUCLEOTIDE SEQUENCE</scope>
    <source>
        <strain evidence="9">JCM 3346</strain>
    </source>
</reference>
<dbReference type="GO" id="GO:0006508">
    <property type="term" value="P:proteolysis"/>
    <property type="evidence" value="ECO:0007669"/>
    <property type="project" value="UniProtKB-KW"/>
</dbReference>
<gene>
    <name evidence="9" type="ORF">GCM10010196_01200</name>
</gene>
<keyword evidence="10" id="KW-1185">Reference proteome</keyword>
<dbReference type="EMBL" id="BMRJ01000001">
    <property type="protein sequence ID" value="GGR12497.1"/>
    <property type="molecule type" value="Genomic_DNA"/>
</dbReference>
<keyword evidence="4" id="KW-0645">Protease</keyword>
<keyword evidence="6" id="KW-0788">Thiol protease</keyword>
<dbReference type="Pfam" id="PF01470">
    <property type="entry name" value="Peptidase_C15"/>
    <property type="match status" value="1"/>
</dbReference>
<evidence type="ECO:0000256" key="7">
    <source>
        <dbReference type="ARBA" id="ARBA00030836"/>
    </source>
</evidence>
<accession>A0A918C8S8</accession>
<evidence type="ECO:0000256" key="2">
    <source>
        <dbReference type="ARBA" id="ARBA00019191"/>
    </source>
</evidence>
<dbReference type="PANTHER" id="PTHR23402">
    <property type="entry name" value="PROTEASE FAMILY C15 PYROGLUTAMYL-PEPTIDASE I-RELATED"/>
    <property type="match status" value="1"/>
</dbReference>
<dbReference type="PANTHER" id="PTHR23402:SF1">
    <property type="entry name" value="PYROGLUTAMYL-PEPTIDASE I"/>
    <property type="match status" value="1"/>
</dbReference>
<comment type="similarity">
    <text evidence="1">Belongs to the peptidase C15 family.</text>
</comment>
<dbReference type="GO" id="GO:0005829">
    <property type="term" value="C:cytosol"/>
    <property type="evidence" value="ECO:0007669"/>
    <property type="project" value="InterPro"/>
</dbReference>
<dbReference type="PRINTS" id="PR00706">
    <property type="entry name" value="PYROGLUPTASE"/>
</dbReference>
<evidence type="ECO:0000256" key="6">
    <source>
        <dbReference type="ARBA" id="ARBA00022807"/>
    </source>
</evidence>
<evidence type="ECO:0000313" key="10">
    <source>
        <dbReference type="Proteomes" id="UP000610303"/>
    </source>
</evidence>